<keyword evidence="1" id="KW-0812">Transmembrane</keyword>
<dbReference type="Proteomes" id="UP001233999">
    <property type="component" value="Unassembled WGS sequence"/>
</dbReference>
<feature type="transmembrane region" description="Helical" evidence="1">
    <location>
        <begin position="51"/>
        <end position="74"/>
    </location>
</feature>
<evidence type="ECO:0000256" key="1">
    <source>
        <dbReference type="SAM" id="Phobius"/>
    </source>
</evidence>
<feature type="transmembrane region" description="Helical" evidence="1">
    <location>
        <begin position="95"/>
        <end position="114"/>
    </location>
</feature>
<accession>A0AAD8AHZ6</accession>
<organism evidence="2 3">
    <name type="scientific">Diploptera punctata</name>
    <name type="common">Pacific beetle cockroach</name>
    <dbReference type="NCBI Taxonomy" id="6984"/>
    <lineage>
        <taxon>Eukaryota</taxon>
        <taxon>Metazoa</taxon>
        <taxon>Ecdysozoa</taxon>
        <taxon>Arthropoda</taxon>
        <taxon>Hexapoda</taxon>
        <taxon>Insecta</taxon>
        <taxon>Pterygota</taxon>
        <taxon>Neoptera</taxon>
        <taxon>Polyneoptera</taxon>
        <taxon>Dictyoptera</taxon>
        <taxon>Blattodea</taxon>
        <taxon>Blaberoidea</taxon>
        <taxon>Blaberidae</taxon>
        <taxon>Diplopterinae</taxon>
        <taxon>Diploptera</taxon>
    </lineage>
</organism>
<dbReference type="AlphaFoldDB" id="A0AAD8AHZ6"/>
<name>A0AAD8AHZ6_DIPPU</name>
<dbReference type="EMBL" id="JASPKZ010000813">
    <property type="protein sequence ID" value="KAJ9599407.1"/>
    <property type="molecule type" value="Genomic_DNA"/>
</dbReference>
<protein>
    <submittedName>
        <fullName evidence="2">Uncharacterized protein</fullName>
    </submittedName>
</protein>
<feature type="transmembrane region" description="Helical" evidence="1">
    <location>
        <begin position="187"/>
        <end position="205"/>
    </location>
</feature>
<feature type="transmembrane region" description="Helical" evidence="1">
    <location>
        <begin position="144"/>
        <end position="166"/>
    </location>
</feature>
<sequence length="212" mass="24681">YCLVALFRLRFLFLSYLDVNILFMTFARGHMQSRLTLFIFGVDLISKSTFFYPWLFSINNLILSFIHLLTHALFKFGTRDMIAYPLMNFPAHARIGLFVGKVCFHPIGVIYFHIFESFRNCGTECRQTWRKLLSFIIPGENHPISMYLLVSIAVAPSYIYLFTLPASFQNLRLKKIKIRSIIQGRTLMWNIVWQILLPGPLFGLLNPESVSI</sequence>
<proteinExistence type="predicted"/>
<feature type="non-terminal residue" evidence="2">
    <location>
        <position position="212"/>
    </location>
</feature>
<feature type="transmembrane region" description="Helical" evidence="1">
    <location>
        <begin position="12"/>
        <end position="31"/>
    </location>
</feature>
<feature type="non-terminal residue" evidence="2">
    <location>
        <position position="1"/>
    </location>
</feature>
<keyword evidence="1" id="KW-0472">Membrane</keyword>
<reference evidence="2" key="2">
    <citation type="submission" date="2023-05" db="EMBL/GenBank/DDBJ databases">
        <authorList>
            <person name="Fouks B."/>
        </authorList>
    </citation>
    <scope>NUCLEOTIDE SEQUENCE</scope>
    <source>
        <strain evidence="2">Stay&amp;Tobe</strain>
        <tissue evidence="2">Testes</tissue>
    </source>
</reference>
<keyword evidence="1" id="KW-1133">Transmembrane helix</keyword>
<gene>
    <name evidence="2" type="ORF">L9F63_010120</name>
</gene>
<keyword evidence="3" id="KW-1185">Reference proteome</keyword>
<evidence type="ECO:0000313" key="2">
    <source>
        <dbReference type="EMBL" id="KAJ9599407.1"/>
    </source>
</evidence>
<evidence type="ECO:0000313" key="3">
    <source>
        <dbReference type="Proteomes" id="UP001233999"/>
    </source>
</evidence>
<reference evidence="2" key="1">
    <citation type="journal article" date="2023" name="IScience">
        <title>Live-bearing cockroach genome reveals convergent evolutionary mechanisms linked to viviparity in insects and beyond.</title>
        <authorList>
            <person name="Fouks B."/>
            <person name="Harrison M.C."/>
            <person name="Mikhailova A.A."/>
            <person name="Marchal E."/>
            <person name="English S."/>
            <person name="Carruthers M."/>
            <person name="Jennings E.C."/>
            <person name="Chiamaka E.L."/>
            <person name="Frigard R.A."/>
            <person name="Pippel M."/>
            <person name="Attardo G.M."/>
            <person name="Benoit J.B."/>
            <person name="Bornberg-Bauer E."/>
            <person name="Tobe S.S."/>
        </authorList>
    </citation>
    <scope>NUCLEOTIDE SEQUENCE</scope>
    <source>
        <strain evidence="2">Stay&amp;Tobe</strain>
    </source>
</reference>
<comment type="caution">
    <text evidence="2">The sequence shown here is derived from an EMBL/GenBank/DDBJ whole genome shotgun (WGS) entry which is preliminary data.</text>
</comment>